<dbReference type="GO" id="GO:0005549">
    <property type="term" value="F:odorant binding"/>
    <property type="evidence" value="ECO:0007669"/>
    <property type="project" value="InterPro"/>
</dbReference>
<dbReference type="PANTHER" id="PTHR21137:SF35">
    <property type="entry name" value="ODORANT RECEPTOR 19A-RELATED"/>
    <property type="match status" value="1"/>
</dbReference>
<keyword evidence="6 10" id="KW-1133">Transmembrane helix</keyword>
<gene>
    <name evidence="11" type="ORF">KPH14_002618</name>
</gene>
<dbReference type="GO" id="GO:0004984">
    <property type="term" value="F:olfactory receptor activity"/>
    <property type="evidence" value="ECO:0007669"/>
    <property type="project" value="InterPro"/>
</dbReference>
<keyword evidence="4 10" id="KW-0812">Transmembrane</keyword>
<feature type="transmembrane region" description="Helical" evidence="10">
    <location>
        <begin position="34"/>
        <end position="55"/>
    </location>
</feature>
<evidence type="ECO:0000256" key="10">
    <source>
        <dbReference type="SAM" id="Phobius"/>
    </source>
</evidence>
<sequence length="812" mass="92485">MEKITNLSDSVKVITWNRRVLRISGIWPLDIRDLIFLPYFTYGCLIISTGILSLLDNFSNFDYVLSNLTENTMMLTTLMKLATFRINGRSIGQFLKDILQDFSDESYKNAKEKGIIFYYNKLSYKFAMITIPSMSFVLIGYFLQEAASSLIIVIANSSTTFQLCMSGYHILVCLGGGGDVQIIVFLFHATGLTGTLFVYCYIGECLIQESTSLDKELYHSEWYNMSPIDLKSIHICMMRARKPLQLTSAKFCALSLYTFTDILKTSMGSLHIVLGFLDLIDHPPTLDHVVTNVTENIVIVMVVCKLIVYRLNSESIAQMIIDIQKNFVNETYRTKEERLAFLSYNRLSFKFIQIVIPSIIIMSVLHIIQSVVPPIIVVDNSTVEYRMLYKIVIPSAIIMTIMHTITSLVPPTIAVDNSTVEYRMLYKVRPIIKPRDTISYILVTMYQMLFIPIVIPAYIGTDCLFSSSAIQITSQFAVLRCKVTQVLRNSNNLRHDIKKLVLKHLRLIKLAETFENDFNIYICQQMIGTTFNLCLSGYHALVSSTNGETVTFVMFIVIPSVILISSMHTITRLVPPTIVVGNSTVEYRMLYKIRPIIKPHDTTSYILVTMYQMIAIPIIISANIGTDCLFNSSALQITSQFAVLRCKVTQVLRNSNNLRHDIKQLVLKHHQLIRLAETLENDFNIYICQQMIAITFNLCISGYHALVSSNNGDTTTFVMFVWYAIVLLATLLSYCYIGECLIEESMGFSESLYLSEWYELSPMNLKMIYICMIRGRIPLQLTSAKFFTLSLNTFTKILKTSMGYLSVLKTLL</sequence>
<reference evidence="11" key="2">
    <citation type="journal article" date="2023" name="Commun. Biol.">
        <title>Intrasexual cuticular hydrocarbon dimorphism in a wasp sheds light on hydrocarbon biosynthesis genes in Hymenoptera.</title>
        <authorList>
            <person name="Moris V.C."/>
            <person name="Podsiadlowski L."/>
            <person name="Martin S."/>
            <person name="Oeyen J.P."/>
            <person name="Donath A."/>
            <person name="Petersen M."/>
            <person name="Wilbrandt J."/>
            <person name="Misof B."/>
            <person name="Liedtke D."/>
            <person name="Thamm M."/>
            <person name="Scheiner R."/>
            <person name="Schmitt T."/>
            <person name="Niehuis O."/>
        </authorList>
    </citation>
    <scope>NUCLEOTIDE SEQUENCE</scope>
    <source>
        <strain evidence="11">GBR_01_08_01A</strain>
    </source>
</reference>
<dbReference type="GO" id="GO:0005886">
    <property type="term" value="C:plasma membrane"/>
    <property type="evidence" value="ECO:0007669"/>
    <property type="project" value="UniProtKB-SubCell"/>
</dbReference>
<evidence type="ECO:0000256" key="3">
    <source>
        <dbReference type="ARBA" id="ARBA00022606"/>
    </source>
</evidence>
<dbReference type="AlphaFoldDB" id="A0AAD9R8S5"/>
<keyword evidence="7 10" id="KW-0472">Membrane</keyword>
<evidence type="ECO:0000256" key="5">
    <source>
        <dbReference type="ARBA" id="ARBA00022725"/>
    </source>
</evidence>
<feature type="transmembrane region" description="Helical" evidence="10">
    <location>
        <begin position="150"/>
        <end position="170"/>
    </location>
</feature>
<comment type="caution">
    <text evidence="11">The sequence shown here is derived from an EMBL/GenBank/DDBJ whole genome shotgun (WGS) entry which is preliminary data.</text>
</comment>
<keyword evidence="3" id="KW-0716">Sensory transduction</keyword>
<dbReference type="Proteomes" id="UP001258017">
    <property type="component" value="Unassembled WGS sequence"/>
</dbReference>
<evidence type="ECO:0000256" key="8">
    <source>
        <dbReference type="ARBA" id="ARBA00023170"/>
    </source>
</evidence>
<evidence type="ECO:0000256" key="4">
    <source>
        <dbReference type="ARBA" id="ARBA00022692"/>
    </source>
</evidence>
<feature type="transmembrane region" description="Helical" evidence="10">
    <location>
        <begin position="717"/>
        <end position="737"/>
    </location>
</feature>
<feature type="transmembrane region" description="Helical" evidence="10">
    <location>
        <begin position="122"/>
        <end position="143"/>
    </location>
</feature>
<keyword evidence="9" id="KW-0807">Transducer</keyword>
<dbReference type="GO" id="GO:0007165">
    <property type="term" value="P:signal transduction"/>
    <property type="evidence" value="ECO:0007669"/>
    <property type="project" value="UniProtKB-KW"/>
</dbReference>
<evidence type="ECO:0000256" key="9">
    <source>
        <dbReference type="ARBA" id="ARBA00023224"/>
    </source>
</evidence>
<comment type="subcellular location">
    <subcellularLocation>
        <location evidence="1">Cell membrane</location>
        <topology evidence="1">Multi-pass membrane protein</topology>
    </subcellularLocation>
</comment>
<evidence type="ECO:0000256" key="2">
    <source>
        <dbReference type="ARBA" id="ARBA00022475"/>
    </source>
</evidence>
<evidence type="ECO:0000313" key="11">
    <source>
        <dbReference type="EMBL" id="KAK2574928.1"/>
    </source>
</evidence>
<feature type="transmembrane region" description="Helical" evidence="10">
    <location>
        <begin position="391"/>
        <end position="416"/>
    </location>
</feature>
<keyword evidence="8" id="KW-0675">Receptor</keyword>
<feature type="transmembrane region" description="Helical" evidence="10">
    <location>
        <begin position="437"/>
        <end position="459"/>
    </location>
</feature>
<feature type="transmembrane region" description="Helical" evidence="10">
    <location>
        <begin position="549"/>
        <end position="567"/>
    </location>
</feature>
<dbReference type="EMBL" id="JAIFRP010004522">
    <property type="protein sequence ID" value="KAK2574928.1"/>
    <property type="molecule type" value="Genomic_DNA"/>
</dbReference>
<dbReference type="Pfam" id="PF02949">
    <property type="entry name" value="7tm_6"/>
    <property type="match status" value="3"/>
</dbReference>
<keyword evidence="5" id="KW-0552">Olfaction</keyword>
<dbReference type="InterPro" id="IPR004117">
    <property type="entry name" value="7tm6_olfct_rcpt"/>
</dbReference>
<evidence type="ECO:0000256" key="7">
    <source>
        <dbReference type="ARBA" id="ARBA00023136"/>
    </source>
</evidence>
<evidence type="ECO:0000313" key="12">
    <source>
        <dbReference type="Proteomes" id="UP001258017"/>
    </source>
</evidence>
<keyword evidence="2" id="KW-1003">Cell membrane</keyword>
<feature type="transmembrane region" description="Helical" evidence="10">
    <location>
        <begin position="182"/>
        <end position="202"/>
    </location>
</feature>
<feature type="transmembrane region" description="Helical" evidence="10">
    <location>
        <begin position="683"/>
        <end position="705"/>
    </location>
</feature>
<keyword evidence="12" id="KW-1185">Reference proteome</keyword>
<name>A0AAD9R8S5_9HYME</name>
<reference evidence="11" key="1">
    <citation type="submission" date="2021-08" db="EMBL/GenBank/DDBJ databases">
        <authorList>
            <person name="Misof B."/>
            <person name="Oliver O."/>
            <person name="Podsiadlowski L."/>
            <person name="Donath A."/>
            <person name="Peters R."/>
            <person name="Mayer C."/>
            <person name="Rust J."/>
            <person name="Gunkel S."/>
            <person name="Lesny P."/>
            <person name="Martin S."/>
            <person name="Oeyen J.P."/>
            <person name="Petersen M."/>
            <person name="Panagiotis P."/>
            <person name="Wilbrandt J."/>
            <person name="Tanja T."/>
        </authorList>
    </citation>
    <scope>NUCLEOTIDE SEQUENCE</scope>
    <source>
        <strain evidence="11">GBR_01_08_01A</strain>
        <tissue evidence="11">Thorax + abdomen</tissue>
    </source>
</reference>
<organism evidence="11 12">
    <name type="scientific">Odynerus spinipes</name>
    <dbReference type="NCBI Taxonomy" id="1348599"/>
    <lineage>
        <taxon>Eukaryota</taxon>
        <taxon>Metazoa</taxon>
        <taxon>Ecdysozoa</taxon>
        <taxon>Arthropoda</taxon>
        <taxon>Hexapoda</taxon>
        <taxon>Insecta</taxon>
        <taxon>Pterygota</taxon>
        <taxon>Neoptera</taxon>
        <taxon>Endopterygota</taxon>
        <taxon>Hymenoptera</taxon>
        <taxon>Apocrita</taxon>
        <taxon>Aculeata</taxon>
        <taxon>Vespoidea</taxon>
        <taxon>Vespidae</taxon>
        <taxon>Eumeninae</taxon>
        <taxon>Odynerus</taxon>
    </lineage>
</organism>
<feature type="transmembrane region" description="Helical" evidence="10">
    <location>
        <begin position="351"/>
        <end position="371"/>
    </location>
</feature>
<proteinExistence type="predicted"/>
<protein>
    <recommendedName>
        <fullName evidence="13">Odorant receptor</fullName>
    </recommendedName>
</protein>
<evidence type="ECO:0008006" key="13">
    <source>
        <dbReference type="Google" id="ProtNLM"/>
    </source>
</evidence>
<dbReference type="PANTHER" id="PTHR21137">
    <property type="entry name" value="ODORANT RECEPTOR"/>
    <property type="match status" value="1"/>
</dbReference>
<evidence type="ECO:0000256" key="1">
    <source>
        <dbReference type="ARBA" id="ARBA00004651"/>
    </source>
</evidence>
<accession>A0AAD9R8S5</accession>
<evidence type="ECO:0000256" key="6">
    <source>
        <dbReference type="ARBA" id="ARBA00022989"/>
    </source>
</evidence>